<dbReference type="PANTHER" id="PTHR12916">
    <property type="entry name" value="CYTOCHROME C OXIDASE POLYPEPTIDE VIC-2"/>
    <property type="match status" value="1"/>
</dbReference>
<reference evidence="8 9" key="1">
    <citation type="journal article" date="2024" name="Proc. Natl. Acad. Sci. U.S.A.">
        <title>The genetic regulatory architecture and epigenomic basis for age-related changes in rattlesnake venom.</title>
        <authorList>
            <person name="Hogan M.P."/>
            <person name="Holding M.L."/>
            <person name="Nystrom G.S."/>
            <person name="Colston T.J."/>
            <person name="Bartlett D.A."/>
            <person name="Mason A.J."/>
            <person name="Ellsworth S.A."/>
            <person name="Rautsaw R.M."/>
            <person name="Lawrence K.C."/>
            <person name="Strickland J.L."/>
            <person name="He B."/>
            <person name="Fraser P."/>
            <person name="Margres M.J."/>
            <person name="Gilbert D.M."/>
            <person name="Gibbs H.L."/>
            <person name="Parkinson C.L."/>
            <person name="Rokyta D.R."/>
        </authorList>
    </citation>
    <scope>NUCLEOTIDE SEQUENCE [LARGE SCALE GENOMIC DNA]</scope>
    <source>
        <strain evidence="8">DRR0105</strain>
    </source>
</reference>
<accession>A0AAW1CA14</accession>
<dbReference type="Pfam" id="PF12661">
    <property type="entry name" value="hEGF"/>
    <property type="match status" value="1"/>
</dbReference>
<gene>
    <name evidence="8" type="ORF">NXF25_002521</name>
</gene>
<dbReference type="SUPFAM" id="SSF57196">
    <property type="entry name" value="EGF/Laminin"/>
    <property type="match status" value="1"/>
</dbReference>
<dbReference type="InterPro" id="IPR000152">
    <property type="entry name" value="EGF-type_Asp/Asn_hydroxyl_site"/>
</dbReference>
<proteinExistence type="predicted"/>
<organism evidence="8 9">
    <name type="scientific">Crotalus adamanteus</name>
    <name type="common">Eastern diamondback rattlesnake</name>
    <dbReference type="NCBI Taxonomy" id="8729"/>
    <lineage>
        <taxon>Eukaryota</taxon>
        <taxon>Metazoa</taxon>
        <taxon>Chordata</taxon>
        <taxon>Craniata</taxon>
        <taxon>Vertebrata</taxon>
        <taxon>Euteleostomi</taxon>
        <taxon>Lepidosauria</taxon>
        <taxon>Squamata</taxon>
        <taxon>Bifurcata</taxon>
        <taxon>Unidentata</taxon>
        <taxon>Episquamata</taxon>
        <taxon>Toxicofera</taxon>
        <taxon>Serpentes</taxon>
        <taxon>Colubroidea</taxon>
        <taxon>Viperidae</taxon>
        <taxon>Crotalinae</taxon>
        <taxon>Crotalus</taxon>
    </lineage>
</organism>
<dbReference type="EMBL" id="JAOTOJ010000001">
    <property type="protein sequence ID" value="KAK9411346.1"/>
    <property type="molecule type" value="Genomic_DNA"/>
</dbReference>
<dbReference type="GO" id="GO:0007219">
    <property type="term" value="P:Notch signaling pathway"/>
    <property type="evidence" value="ECO:0007669"/>
    <property type="project" value="TreeGrafter"/>
</dbReference>
<evidence type="ECO:0000256" key="6">
    <source>
        <dbReference type="PROSITE-ProRule" id="PRU00076"/>
    </source>
</evidence>
<comment type="caution">
    <text evidence="8">The sequence shown here is derived from an EMBL/GenBank/DDBJ whole genome shotgun (WGS) entry which is preliminary data.</text>
</comment>
<dbReference type="InterPro" id="IPR013032">
    <property type="entry name" value="EGF-like_CS"/>
</dbReference>
<dbReference type="SMART" id="SM00179">
    <property type="entry name" value="EGF_CA"/>
    <property type="match status" value="2"/>
</dbReference>
<feature type="disulfide bond" evidence="6">
    <location>
        <begin position="26"/>
        <end position="35"/>
    </location>
</feature>
<dbReference type="CDD" id="cd00054">
    <property type="entry name" value="EGF_CA"/>
    <property type="match status" value="1"/>
</dbReference>
<keyword evidence="5" id="KW-0325">Glycoprotein</keyword>
<dbReference type="InterPro" id="IPR000742">
    <property type="entry name" value="EGF"/>
</dbReference>
<dbReference type="GO" id="GO:0005509">
    <property type="term" value="F:calcium ion binding"/>
    <property type="evidence" value="ECO:0007669"/>
    <property type="project" value="InterPro"/>
</dbReference>
<keyword evidence="3" id="KW-0677">Repeat</keyword>
<evidence type="ECO:0000256" key="3">
    <source>
        <dbReference type="ARBA" id="ARBA00022737"/>
    </source>
</evidence>
<name>A0AAW1CA14_CROAD</name>
<feature type="domain" description="EGF-like" evidence="7">
    <location>
        <begin position="1"/>
        <end position="36"/>
    </location>
</feature>
<keyword evidence="9" id="KW-1185">Reference proteome</keyword>
<dbReference type="SMART" id="SM00181">
    <property type="entry name" value="EGF"/>
    <property type="match status" value="1"/>
</dbReference>
<evidence type="ECO:0000313" key="9">
    <source>
        <dbReference type="Proteomes" id="UP001474421"/>
    </source>
</evidence>
<sequence length="64" mass="6722">MKSCSSQPCQNEAVCHNNPSGYSCACPPGFLGPDCETDINECFSGPCQNGGICHDRPNVSTISI</sequence>
<evidence type="ECO:0000313" key="8">
    <source>
        <dbReference type="EMBL" id="KAK9411346.1"/>
    </source>
</evidence>
<dbReference type="PROSITE" id="PS00010">
    <property type="entry name" value="ASX_HYDROXYL"/>
    <property type="match status" value="1"/>
</dbReference>
<evidence type="ECO:0000256" key="5">
    <source>
        <dbReference type="ARBA" id="ARBA00023180"/>
    </source>
</evidence>
<comment type="caution">
    <text evidence="6">Lacks conserved residue(s) required for the propagation of feature annotation.</text>
</comment>
<dbReference type="PROSITE" id="PS01186">
    <property type="entry name" value="EGF_2"/>
    <property type="match status" value="1"/>
</dbReference>
<dbReference type="PROSITE" id="PS00022">
    <property type="entry name" value="EGF_1"/>
    <property type="match status" value="1"/>
</dbReference>
<keyword evidence="4 6" id="KW-1015">Disulfide bond</keyword>
<dbReference type="PANTHER" id="PTHR12916:SF11">
    <property type="entry name" value="MUCIN-4"/>
    <property type="match status" value="1"/>
</dbReference>
<evidence type="ECO:0000259" key="7">
    <source>
        <dbReference type="PROSITE" id="PS50026"/>
    </source>
</evidence>
<dbReference type="FunFam" id="2.10.25.10:FF:000109">
    <property type="entry name" value="Notch homolog 4, [Drosophila]"/>
    <property type="match status" value="1"/>
</dbReference>
<feature type="domain" description="EGF-like" evidence="7">
    <location>
        <begin position="38"/>
        <end position="64"/>
    </location>
</feature>
<evidence type="ECO:0000256" key="4">
    <source>
        <dbReference type="ARBA" id="ARBA00023157"/>
    </source>
</evidence>
<dbReference type="PROSITE" id="PS50026">
    <property type="entry name" value="EGF_3"/>
    <property type="match status" value="2"/>
</dbReference>
<dbReference type="Pfam" id="PF00008">
    <property type="entry name" value="EGF"/>
    <property type="match status" value="1"/>
</dbReference>
<dbReference type="GO" id="GO:0005112">
    <property type="term" value="F:Notch binding"/>
    <property type="evidence" value="ECO:0007669"/>
    <property type="project" value="TreeGrafter"/>
</dbReference>
<dbReference type="Gene3D" id="2.10.25.10">
    <property type="entry name" value="Laminin"/>
    <property type="match status" value="2"/>
</dbReference>
<protein>
    <submittedName>
        <fullName evidence="8">FAT4: FAT atypical cadherin 4</fullName>
    </submittedName>
</protein>
<dbReference type="InterPro" id="IPR001881">
    <property type="entry name" value="EGF-like_Ca-bd_dom"/>
</dbReference>
<keyword evidence="2" id="KW-0732">Signal</keyword>
<evidence type="ECO:0000256" key="2">
    <source>
        <dbReference type="ARBA" id="ARBA00022729"/>
    </source>
</evidence>
<dbReference type="AlphaFoldDB" id="A0AAW1CA14"/>
<evidence type="ECO:0000256" key="1">
    <source>
        <dbReference type="ARBA" id="ARBA00022536"/>
    </source>
</evidence>
<dbReference type="Proteomes" id="UP001474421">
    <property type="component" value="Unassembled WGS sequence"/>
</dbReference>
<keyword evidence="1 6" id="KW-0245">EGF-like domain</keyword>
<dbReference type="PROSITE" id="PS51257">
    <property type="entry name" value="PROKAR_LIPOPROTEIN"/>
    <property type="match status" value="1"/>
</dbReference>